<evidence type="ECO:0000313" key="1">
    <source>
        <dbReference type="EMBL" id="MDH5161533.1"/>
    </source>
</evidence>
<dbReference type="EMBL" id="JAROYP010000005">
    <property type="protein sequence ID" value="MDH5161533.1"/>
    <property type="molecule type" value="Genomic_DNA"/>
</dbReference>
<proteinExistence type="predicted"/>
<organism evidence="1 2">
    <name type="scientific">Heyndrickxia oleronia</name>
    <dbReference type="NCBI Taxonomy" id="38875"/>
    <lineage>
        <taxon>Bacteria</taxon>
        <taxon>Bacillati</taxon>
        <taxon>Bacillota</taxon>
        <taxon>Bacilli</taxon>
        <taxon>Bacillales</taxon>
        <taxon>Bacillaceae</taxon>
        <taxon>Heyndrickxia</taxon>
    </lineage>
</organism>
<name>A0AAW6STM6_9BACI</name>
<accession>A0AAW6STM6</accession>
<evidence type="ECO:0000313" key="2">
    <source>
        <dbReference type="Proteomes" id="UP001159179"/>
    </source>
</evidence>
<reference evidence="1" key="1">
    <citation type="submission" date="2023-03" db="EMBL/GenBank/DDBJ databases">
        <title>Bacterial isolates from washroom surfaces on a university campus.</title>
        <authorList>
            <person name="Holman D.B."/>
            <person name="Gzyl K.E."/>
            <person name="Taheri A.E."/>
        </authorList>
    </citation>
    <scope>NUCLEOTIDE SEQUENCE</scope>
    <source>
        <strain evidence="1">RD03</strain>
    </source>
</reference>
<protein>
    <submittedName>
        <fullName evidence="1">Uncharacterized protein</fullName>
    </submittedName>
</protein>
<dbReference type="AlphaFoldDB" id="A0AAW6STM6"/>
<comment type="caution">
    <text evidence="1">The sequence shown here is derived from an EMBL/GenBank/DDBJ whole genome shotgun (WGS) entry which is preliminary data.</text>
</comment>
<gene>
    <name evidence="1" type="ORF">P5X88_11320</name>
</gene>
<sequence>MIFLYKAFLTSFWMTSKQVSYEDFTILYGEGRIGEKDVFIKGLKNDS</sequence>
<dbReference type="Proteomes" id="UP001159179">
    <property type="component" value="Unassembled WGS sequence"/>
</dbReference>